<dbReference type="AlphaFoldDB" id="A0AAW1VWX8"/>
<evidence type="ECO:0000256" key="3">
    <source>
        <dbReference type="ARBA" id="ARBA00022982"/>
    </source>
</evidence>
<keyword evidence="7" id="KW-0732">Signal</keyword>
<evidence type="ECO:0000256" key="2">
    <source>
        <dbReference type="ARBA" id="ARBA00022723"/>
    </source>
</evidence>
<keyword evidence="2" id="KW-0479">Metal-binding</keyword>
<dbReference type="FunFam" id="2.60.40.420:FF:000003">
    <property type="entry name" value="Blue copper"/>
    <property type="match status" value="1"/>
</dbReference>
<feature type="signal peptide" evidence="7">
    <location>
        <begin position="1"/>
        <end position="20"/>
    </location>
</feature>
<evidence type="ECO:0000313" key="9">
    <source>
        <dbReference type="EMBL" id="KAK9910960.1"/>
    </source>
</evidence>
<dbReference type="GO" id="GO:0046872">
    <property type="term" value="F:metal ion binding"/>
    <property type="evidence" value="ECO:0007669"/>
    <property type="project" value="UniProtKB-KW"/>
</dbReference>
<dbReference type="Gene3D" id="2.60.40.420">
    <property type="entry name" value="Cupredoxins - blue copper proteins"/>
    <property type="match status" value="1"/>
</dbReference>
<dbReference type="InterPro" id="IPR003245">
    <property type="entry name" value="Phytocyanin_dom"/>
</dbReference>
<feature type="domain" description="Phytocyanin" evidence="8">
    <location>
        <begin position="21"/>
        <end position="119"/>
    </location>
</feature>
<dbReference type="EMBL" id="JBEDUW010000007">
    <property type="protein sequence ID" value="KAK9910960.1"/>
    <property type="molecule type" value="Genomic_DNA"/>
</dbReference>
<keyword evidence="10" id="KW-1185">Reference proteome</keyword>
<evidence type="ECO:0000256" key="7">
    <source>
        <dbReference type="SAM" id="SignalP"/>
    </source>
</evidence>
<dbReference type="Pfam" id="PF02298">
    <property type="entry name" value="Cu_bind_like"/>
    <property type="match status" value="1"/>
</dbReference>
<name>A0AAW1VWX8_RUBAR</name>
<proteinExistence type="predicted"/>
<reference evidence="9 10" key="1">
    <citation type="journal article" date="2023" name="G3 (Bethesda)">
        <title>A chromosome-length genome assembly and annotation of blackberry (Rubus argutus, cv. 'Hillquist').</title>
        <authorList>
            <person name="Bruna T."/>
            <person name="Aryal R."/>
            <person name="Dudchenko O."/>
            <person name="Sargent D.J."/>
            <person name="Mead D."/>
            <person name="Buti M."/>
            <person name="Cavallini A."/>
            <person name="Hytonen T."/>
            <person name="Andres J."/>
            <person name="Pham M."/>
            <person name="Weisz D."/>
            <person name="Mascagni F."/>
            <person name="Usai G."/>
            <person name="Natali L."/>
            <person name="Bassil N."/>
            <person name="Fernandez G.E."/>
            <person name="Lomsadze A."/>
            <person name="Armour M."/>
            <person name="Olukolu B."/>
            <person name="Poorten T."/>
            <person name="Britton C."/>
            <person name="Davik J."/>
            <person name="Ashrafi H."/>
            <person name="Aiden E.L."/>
            <person name="Borodovsky M."/>
            <person name="Worthington M."/>
        </authorList>
    </citation>
    <scope>NUCLEOTIDE SEQUENCE [LARGE SCALE GENOMIC DNA]</scope>
    <source>
        <strain evidence="9">PI 553951</strain>
    </source>
</reference>
<dbReference type="InterPro" id="IPR028871">
    <property type="entry name" value="BlueCu_1_BS"/>
</dbReference>
<feature type="chain" id="PRO_5043844885" description="Phytocyanin domain-containing protein" evidence="7">
    <location>
        <begin position="21"/>
        <end position="187"/>
    </location>
</feature>
<accession>A0AAW1VWX8</accession>
<comment type="caution">
    <text evidence="9">The sequence shown here is derived from an EMBL/GenBank/DDBJ whole genome shotgun (WGS) entry which is preliminary data.</text>
</comment>
<evidence type="ECO:0000256" key="4">
    <source>
        <dbReference type="ARBA" id="ARBA00023008"/>
    </source>
</evidence>
<dbReference type="GO" id="GO:0009055">
    <property type="term" value="F:electron transfer activity"/>
    <property type="evidence" value="ECO:0007669"/>
    <property type="project" value="InterPro"/>
</dbReference>
<evidence type="ECO:0000256" key="1">
    <source>
        <dbReference type="ARBA" id="ARBA00022448"/>
    </source>
</evidence>
<keyword evidence="4" id="KW-0186">Copper</keyword>
<evidence type="ECO:0000313" key="10">
    <source>
        <dbReference type="Proteomes" id="UP001457282"/>
    </source>
</evidence>
<keyword evidence="1" id="KW-0813">Transport</keyword>
<dbReference type="CDD" id="cd04216">
    <property type="entry name" value="Phytocyanin"/>
    <property type="match status" value="1"/>
</dbReference>
<gene>
    <name evidence="9" type="ORF">M0R45_034893</name>
</gene>
<sequence>MALATAFLILLVAAPAAVYGASHTVGDTNGWTTGVNYTAWTSGKTFTVGDTLVFNYDSSHKVDVVNQADYSSCSSSNSIKSYDNGPTTITLDTAGSNYYICPTPGHCTNGMKLLVNVVAAGTPATPTTPPTTSPTTPATPPTTTPTTPANNGSPPPPPPPPNGAARSSYMNLVGVPLVLATLIALMG</sequence>
<organism evidence="9 10">
    <name type="scientific">Rubus argutus</name>
    <name type="common">Southern blackberry</name>
    <dbReference type="NCBI Taxonomy" id="59490"/>
    <lineage>
        <taxon>Eukaryota</taxon>
        <taxon>Viridiplantae</taxon>
        <taxon>Streptophyta</taxon>
        <taxon>Embryophyta</taxon>
        <taxon>Tracheophyta</taxon>
        <taxon>Spermatophyta</taxon>
        <taxon>Magnoliopsida</taxon>
        <taxon>eudicotyledons</taxon>
        <taxon>Gunneridae</taxon>
        <taxon>Pentapetalae</taxon>
        <taxon>rosids</taxon>
        <taxon>fabids</taxon>
        <taxon>Rosales</taxon>
        <taxon>Rosaceae</taxon>
        <taxon>Rosoideae</taxon>
        <taxon>Rosoideae incertae sedis</taxon>
        <taxon>Rubus</taxon>
    </lineage>
</organism>
<evidence type="ECO:0000259" key="8">
    <source>
        <dbReference type="PROSITE" id="PS51485"/>
    </source>
</evidence>
<dbReference type="PANTHER" id="PTHR33021:SF350">
    <property type="entry name" value="UCLACYANIN-2"/>
    <property type="match status" value="1"/>
</dbReference>
<dbReference type="Proteomes" id="UP001457282">
    <property type="component" value="Unassembled WGS sequence"/>
</dbReference>
<dbReference type="PROSITE" id="PS51485">
    <property type="entry name" value="PHYTOCYANIN"/>
    <property type="match status" value="1"/>
</dbReference>
<feature type="region of interest" description="Disordered" evidence="6">
    <location>
        <begin position="124"/>
        <end position="165"/>
    </location>
</feature>
<feature type="compositionally biased region" description="Pro residues" evidence="6">
    <location>
        <begin position="153"/>
        <end position="162"/>
    </location>
</feature>
<evidence type="ECO:0000256" key="6">
    <source>
        <dbReference type="SAM" id="MobiDB-lite"/>
    </source>
</evidence>
<feature type="compositionally biased region" description="Pro residues" evidence="6">
    <location>
        <begin position="126"/>
        <end position="143"/>
    </location>
</feature>
<evidence type="ECO:0000256" key="5">
    <source>
        <dbReference type="ARBA" id="ARBA00023180"/>
    </source>
</evidence>
<dbReference type="InterPro" id="IPR008972">
    <property type="entry name" value="Cupredoxin"/>
</dbReference>
<dbReference type="SUPFAM" id="SSF49503">
    <property type="entry name" value="Cupredoxins"/>
    <property type="match status" value="1"/>
</dbReference>
<keyword evidence="5" id="KW-0325">Glycoprotein</keyword>
<dbReference type="PANTHER" id="PTHR33021">
    <property type="entry name" value="BLUE COPPER PROTEIN"/>
    <property type="match status" value="1"/>
</dbReference>
<protein>
    <recommendedName>
        <fullName evidence="8">Phytocyanin domain-containing protein</fullName>
    </recommendedName>
</protein>
<dbReference type="InterPro" id="IPR039391">
    <property type="entry name" value="Phytocyanin-like"/>
</dbReference>
<dbReference type="PROSITE" id="PS00196">
    <property type="entry name" value="COPPER_BLUE"/>
    <property type="match status" value="1"/>
</dbReference>
<dbReference type="GO" id="GO:0005886">
    <property type="term" value="C:plasma membrane"/>
    <property type="evidence" value="ECO:0007669"/>
    <property type="project" value="TreeGrafter"/>
</dbReference>
<keyword evidence="3" id="KW-0249">Electron transport</keyword>